<dbReference type="NCBIfam" id="NF001124">
    <property type="entry name" value="PRK00139.1-2"/>
    <property type="match status" value="1"/>
</dbReference>
<dbReference type="SUPFAM" id="SSF53244">
    <property type="entry name" value="MurD-like peptide ligases, peptide-binding domain"/>
    <property type="match status" value="1"/>
</dbReference>
<feature type="binding site" evidence="7">
    <location>
        <position position="191"/>
    </location>
    <ligand>
        <name>UDP-N-acetyl-alpha-D-muramoyl-L-alanyl-D-glutamate</name>
        <dbReference type="ChEBI" id="CHEBI:83900"/>
    </ligand>
</feature>
<evidence type="ECO:0000259" key="11">
    <source>
        <dbReference type="Pfam" id="PF08245"/>
    </source>
</evidence>
<dbReference type="RefSeq" id="WP_310281033.1">
    <property type="nucleotide sequence ID" value="NZ_JAVDWR010000019.1"/>
</dbReference>
<dbReference type="InterPro" id="IPR036565">
    <property type="entry name" value="Mur-like_cat_sf"/>
</dbReference>
<comment type="catalytic activity">
    <reaction evidence="7">
        <text>UDP-N-acetyl-alpha-D-muramoyl-L-alanyl-D-glutamate + meso-2,6-diaminopimelate + ATP = UDP-N-acetyl-alpha-D-muramoyl-L-alanyl-gamma-D-glutamyl-meso-2,6-diaminopimelate + ADP + phosphate + H(+)</text>
        <dbReference type="Rhea" id="RHEA:23676"/>
        <dbReference type="ChEBI" id="CHEBI:15378"/>
        <dbReference type="ChEBI" id="CHEBI:30616"/>
        <dbReference type="ChEBI" id="CHEBI:43474"/>
        <dbReference type="ChEBI" id="CHEBI:57791"/>
        <dbReference type="ChEBI" id="CHEBI:83900"/>
        <dbReference type="ChEBI" id="CHEBI:83905"/>
        <dbReference type="ChEBI" id="CHEBI:456216"/>
        <dbReference type="EC" id="6.3.2.13"/>
    </reaction>
</comment>
<dbReference type="Proteomes" id="UP001257909">
    <property type="component" value="Unassembled WGS sequence"/>
</dbReference>
<dbReference type="NCBIfam" id="TIGR01085">
    <property type="entry name" value="murE"/>
    <property type="match status" value="1"/>
</dbReference>
<feature type="binding site" evidence="7">
    <location>
        <begin position="152"/>
        <end position="153"/>
    </location>
    <ligand>
        <name>UDP-N-acetyl-alpha-D-muramoyl-L-alanyl-D-glutamate</name>
        <dbReference type="ChEBI" id="CHEBI:83900"/>
    </ligand>
</feature>
<dbReference type="Pfam" id="PF01225">
    <property type="entry name" value="Mur_ligase"/>
    <property type="match status" value="1"/>
</dbReference>
<feature type="binding site" evidence="7">
    <location>
        <position position="389"/>
    </location>
    <ligand>
        <name>meso-2,6-diaminopimelate</name>
        <dbReference type="ChEBI" id="CHEBI:57791"/>
    </ligand>
</feature>
<protein>
    <recommendedName>
        <fullName evidence="7">UDP-N-acetylmuramoyl-L-alanyl-D-glutamate--2,6-diaminopimelate ligase</fullName>
        <ecNumber evidence="7">6.3.2.13</ecNumber>
    </recommendedName>
    <alternativeName>
        <fullName evidence="7">Meso-A2pm-adding enzyme</fullName>
    </alternativeName>
    <alternativeName>
        <fullName evidence="7">Meso-diaminopimelate-adding enzyme</fullName>
    </alternativeName>
    <alternativeName>
        <fullName evidence="7">UDP-MurNAc-L-Ala-D-Glu:meso-diaminopimelate ligase</fullName>
    </alternativeName>
    <alternativeName>
        <fullName evidence="7">UDP-MurNAc-tripeptide synthetase</fullName>
    </alternativeName>
    <alternativeName>
        <fullName evidence="7">UDP-N-acetylmuramyl-tripeptide synthetase</fullName>
    </alternativeName>
</protein>
<evidence type="ECO:0000256" key="4">
    <source>
        <dbReference type="ARBA" id="ARBA00022984"/>
    </source>
</evidence>
<evidence type="ECO:0000256" key="5">
    <source>
        <dbReference type="ARBA" id="ARBA00023306"/>
    </source>
</evidence>
<feature type="binding site" evidence="7">
    <location>
        <position position="183"/>
    </location>
    <ligand>
        <name>UDP-N-acetyl-alpha-D-muramoyl-L-alanyl-D-glutamate</name>
        <dbReference type="ChEBI" id="CHEBI:83900"/>
    </ligand>
</feature>
<feature type="binding site" evidence="7">
    <location>
        <begin position="413"/>
        <end position="416"/>
    </location>
    <ligand>
        <name>meso-2,6-diaminopimelate</name>
        <dbReference type="ChEBI" id="CHEBI:57791"/>
    </ligand>
</feature>
<dbReference type="Gene3D" id="3.90.190.20">
    <property type="entry name" value="Mur ligase, C-terminal domain"/>
    <property type="match status" value="1"/>
</dbReference>
<gene>
    <name evidence="7" type="primary">murE</name>
    <name evidence="12" type="ORF">J2W69_003624</name>
</gene>
<accession>A0ABU1W3Y9</accession>
<dbReference type="InterPro" id="IPR035911">
    <property type="entry name" value="MurE/MurF_N"/>
</dbReference>
<evidence type="ECO:0000313" key="12">
    <source>
        <dbReference type="EMBL" id="MDR7122649.1"/>
    </source>
</evidence>
<keyword evidence="3 7" id="KW-0133">Cell shape</keyword>
<dbReference type="Pfam" id="PF02875">
    <property type="entry name" value="Mur_ligase_C"/>
    <property type="match status" value="1"/>
</dbReference>
<dbReference type="GO" id="GO:0008765">
    <property type="term" value="F:UDP-N-acetylmuramoylalanyl-D-glutamate-2,6-diaminopimelate ligase activity"/>
    <property type="evidence" value="ECO:0007669"/>
    <property type="project" value="UniProtKB-EC"/>
</dbReference>
<dbReference type="EC" id="6.3.2.13" evidence="7"/>
<dbReference type="Gene3D" id="3.40.1190.10">
    <property type="entry name" value="Mur-like, catalytic domain"/>
    <property type="match status" value="1"/>
</dbReference>
<name>A0ABU1W3Y9_9GAMM</name>
<evidence type="ECO:0000256" key="1">
    <source>
        <dbReference type="ARBA" id="ARBA00005898"/>
    </source>
</evidence>
<evidence type="ECO:0000256" key="6">
    <source>
        <dbReference type="ARBA" id="ARBA00023316"/>
    </source>
</evidence>
<comment type="caution">
    <text evidence="12">The sequence shown here is derived from an EMBL/GenBank/DDBJ whole genome shotgun (WGS) entry which is preliminary data.</text>
</comment>
<keyword evidence="6 7" id="KW-0961">Cell wall biogenesis/degradation</keyword>
<dbReference type="InterPro" id="IPR000713">
    <property type="entry name" value="Mur_ligase_N"/>
</dbReference>
<comment type="subcellular location">
    <subcellularLocation>
        <location evidence="7 8">Cytoplasm</location>
    </subcellularLocation>
</comment>
<comment type="pathway">
    <text evidence="7 8">Cell wall biogenesis; peptidoglycan biosynthesis.</text>
</comment>
<evidence type="ECO:0000313" key="13">
    <source>
        <dbReference type="Proteomes" id="UP001257909"/>
    </source>
</evidence>
<feature type="binding site" evidence="7">
    <location>
        <position position="467"/>
    </location>
    <ligand>
        <name>meso-2,6-diaminopimelate</name>
        <dbReference type="ChEBI" id="CHEBI:57791"/>
    </ligand>
</feature>
<keyword evidence="13" id="KW-1185">Reference proteome</keyword>
<comment type="PTM">
    <text evidence="7">Carboxylation is probably crucial for Mg(2+) binding and, consequently, for the gamma-phosphate positioning of ATP.</text>
</comment>
<feature type="binding site" evidence="7">
    <location>
        <position position="463"/>
    </location>
    <ligand>
        <name>meso-2,6-diaminopimelate</name>
        <dbReference type="ChEBI" id="CHEBI:57791"/>
    </ligand>
</feature>
<dbReference type="PANTHER" id="PTHR23135:SF4">
    <property type="entry name" value="UDP-N-ACETYLMURAMOYL-L-ALANYL-D-GLUTAMATE--2,6-DIAMINOPIMELATE LIGASE MURE HOMOLOG, CHLOROPLASTIC"/>
    <property type="match status" value="1"/>
</dbReference>
<dbReference type="InterPro" id="IPR004101">
    <property type="entry name" value="Mur_ligase_C"/>
</dbReference>
<evidence type="ECO:0000256" key="7">
    <source>
        <dbReference type="HAMAP-Rule" id="MF_00208"/>
    </source>
</evidence>
<sequence length="494" mass="53620">MPANSLQLWLTPFAIELPTAVAALPLQNLRINSLEVQSGDVFLALPGTKTHGNQFIEKALAAGAALVLTDTQSALNDQRIVVVPDLVELLPALAATFYPHQAQQLVGITGTNGKSSTAIFVNQLAVLLEQQAAVIGTLGYGDYRNLTALNNTTPHLVDIHRILHRIQATEAAKGKALVAMEVSSHALVQQRVAGLQFEVAVFTNLTRDHLDYHGTMQAYGEAKALLFKPDLAKKAVINVSDDFGRQLAADCTLPVLAYGQLTDCVGYSEYLAYDQLEITPLGYQFRLSSHLGQQQQLQLKVLGEFNIQNVLAAMGAMLQLGHSFDTLVVAAQQLCSVPGRIEQFYQPGRKVMAVVDYAHTPDALEQTLIAVRNHCQGQLWVVFGCGGDRDKGKRPLMGAIAERLADQLIITADNPRTEDVKAICLDIAAGCTAGQYQLITDRKTAIRSALEQAKAGDLVLIAGKGHEDYQIIGHEVLPYDERAFVRQLVTETAL</sequence>
<feature type="short sequence motif" description="Meso-diaminopimelate recognition motif" evidence="7">
    <location>
        <begin position="413"/>
        <end position="416"/>
    </location>
</feature>
<feature type="binding site" evidence="7">
    <location>
        <position position="189"/>
    </location>
    <ligand>
        <name>UDP-N-acetyl-alpha-D-muramoyl-L-alanyl-D-glutamate</name>
        <dbReference type="ChEBI" id="CHEBI:83900"/>
    </ligand>
</feature>
<dbReference type="InterPro" id="IPR036615">
    <property type="entry name" value="Mur_ligase_C_dom_sf"/>
</dbReference>
<keyword evidence="7" id="KW-0963">Cytoplasm</keyword>
<comment type="function">
    <text evidence="7">Catalyzes the addition of meso-diaminopimelic acid to the nucleotide precursor UDP-N-acetylmuramoyl-L-alanyl-D-glutamate (UMAG) in the biosynthesis of bacterial cell-wall peptidoglycan.</text>
</comment>
<feature type="binding site" evidence="7">
    <location>
        <begin position="110"/>
        <end position="116"/>
    </location>
    <ligand>
        <name>ATP</name>
        <dbReference type="ChEBI" id="CHEBI:30616"/>
    </ligand>
</feature>
<feature type="modified residue" description="N6-carboxylysine" evidence="7">
    <location>
        <position position="223"/>
    </location>
</feature>
<dbReference type="SUPFAM" id="SSF53623">
    <property type="entry name" value="MurD-like peptide ligases, catalytic domain"/>
    <property type="match status" value="1"/>
</dbReference>
<dbReference type="HAMAP" id="MF_00208">
    <property type="entry name" value="MurE"/>
    <property type="match status" value="1"/>
</dbReference>
<dbReference type="EMBL" id="JAVDWR010000019">
    <property type="protein sequence ID" value="MDR7122649.1"/>
    <property type="molecule type" value="Genomic_DNA"/>
</dbReference>
<dbReference type="InterPro" id="IPR013221">
    <property type="entry name" value="Mur_ligase_cen"/>
</dbReference>
<organism evidence="12 13">
    <name type="scientific">Rheinheimera soli</name>
    <dbReference type="NCBI Taxonomy" id="443616"/>
    <lineage>
        <taxon>Bacteria</taxon>
        <taxon>Pseudomonadati</taxon>
        <taxon>Pseudomonadota</taxon>
        <taxon>Gammaproteobacteria</taxon>
        <taxon>Chromatiales</taxon>
        <taxon>Chromatiaceae</taxon>
        <taxon>Rheinheimera</taxon>
    </lineage>
</organism>
<dbReference type="InterPro" id="IPR005761">
    <property type="entry name" value="UDP-N-AcMur-Glu-dNH2Pim_ligase"/>
</dbReference>
<feature type="domain" description="Mur ligase central" evidence="11">
    <location>
        <begin position="108"/>
        <end position="316"/>
    </location>
</feature>
<feature type="domain" description="Mur ligase C-terminal" evidence="10">
    <location>
        <begin position="339"/>
        <end position="465"/>
    </location>
</feature>
<dbReference type="NCBIfam" id="NF001126">
    <property type="entry name" value="PRK00139.1-4"/>
    <property type="match status" value="1"/>
</dbReference>
<keyword evidence="4 7" id="KW-0573">Peptidoglycan synthesis</keyword>
<dbReference type="SUPFAM" id="SSF63418">
    <property type="entry name" value="MurE/MurF N-terminal domain"/>
    <property type="match status" value="1"/>
</dbReference>
<keyword evidence="7 12" id="KW-0436">Ligase</keyword>
<dbReference type="Pfam" id="PF08245">
    <property type="entry name" value="Mur_ligase_M"/>
    <property type="match status" value="1"/>
</dbReference>
<feature type="domain" description="Mur ligase N-terminal catalytic" evidence="9">
    <location>
        <begin position="27"/>
        <end position="97"/>
    </location>
</feature>
<dbReference type="PANTHER" id="PTHR23135">
    <property type="entry name" value="MUR LIGASE FAMILY MEMBER"/>
    <property type="match status" value="1"/>
</dbReference>
<reference evidence="12 13" key="1">
    <citation type="submission" date="2023-07" db="EMBL/GenBank/DDBJ databases">
        <title>Sorghum-associated microbial communities from plants grown in Nebraska, USA.</title>
        <authorList>
            <person name="Schachtman D."/>
        </authorList>
    </citation>
    <scope>NUCLEOTIDE SEQUENCE [LARGE SCALE GENOMIC DNA]</scope>
    <source>
        <strain evidence="12 13">4138</strain>
    </source>
</reference>
<dbReference type="Gene3D" id="3.40.1390.10">
    <property type="entry name" value="MurE/MurF, N-terminal domain"/>
    <property type="match status" value="1"/>
</dbReference>
<comment type="similarity">
    <text evidence="1 7">Belongs to the MurCDEF family. MurE subfamily.</text>
</comment>
<proteinExistence type="inferred from homology"/>
<evidence type="ECO:0000256" key="3">
    <source>
        <dbReference type="ARBA" id="ARBA00022960"/>
    </source>
</evidence>
<keyword evidence="7" id="KW-0067">ATP-binding</keyword>
<feature type="binding site" evidence="7">
    <location>
        <position position="151"/>
    </location>
    <ligand>
        <name>UDP-N-acetyl-alpha-D-muramoyl-L-alanyl-D-glutamate</name>
        <dbReference type="ChEBI" id="CHEBI:83900"/>
    </ligand>
</feature>
<evidence type="ECO:0000259" key="10">
    <source>
        <dbReference type="Pfam" id="PF02875"/>
    </source>
</evidence>
<feature type="binding site" evidence="7">
    <location>
        <position position="33"/>
    </location>
    <ligand>
        <name>UDP-N-acetyl-alpha-D-muramoyl-L-alanyl-D-glutamate</name>
        <dbReference type="ChEBI" id="CHEBI:83900"/>
    </ligand>
</feature>
<keyword evidence="7" id="KW-0460">Magnesium</keyword>
<evidence type="ECO:0000256" key="8">
    <source>
        <dbReference type="RuleBase" id="RU004135"/>
    </source>
</evidence>
<evidence type="ECO:0000259" key="9">
    <source>
        <dbReference type="Pfam" id="PF01225"/>
    </source>
</evidence>
<comment type="cofactor">
    <cofactor evidence="7">
        <name>Mg(2+)</name>
        <dbReference type="ChEBI" id="CHEBI:18420"/>
    </cofactor>
</comment>
<keyword evidence="2 7" id="KW-0132">Cell division</keyword>
<keyword evidence="5 7" id="KW-0131">Cell cycle</keyword>
<keyword evidence="7" id="KW-0547">Nucleotide-binding</keyword>
<evidence type="ECO:0000256" key="2">
    <source>
        <dbReference type="ARBA" id="ARBA00022618"/>
    </source>
</evidence>
<comment type="caution">
    <text evidence="7">Lacks conserved residue(s) required for the propagation of feature annotation.</text>
</comment>